<dbReference type="VEuPathDB" id="FungiDB:ZTRI_19.9"/>
<protein>
    <recommendedName>
        <fullName evidence="3">JmjC domain-containing protein</fullName>
    </recommendedName>
</protein>
<organism evidence="1 2">
    <name type="scientific">Zymoseptoria tritici (strain CBS 115943 / IPO323)</name>
    <name type="common">Speckled leaf blotch fungus</name>
    <name type="synonym">Septoria tritici</name>
    <dbReference type="NCBI Taxonomy" id="336722"/>
    <lineage>
        <taxon>Eukaryota</taxon>
        <taxon>Fungi</taxon>
        <taxon>Dikarya</taxon>
        <taxon>Ascomycota</taxon>
        <taxon>Pezizomycotina</taxon>
        <taxon>Dothideomycetes</taxon>
        <taxon>Dothideomycetidae</taxon>
        <taxon>Mycosphaerellales</taxon>
        <taxon>Mycosphaerellaceae</taxon>
        <taxon>Zymoseptoria</taxon>
    </lineage>
</organism>
<dbReference type="RefSeq" id="XP_003847070.1">
    <property type="nucleotide sequence ID" value="XM_003847022.1"/>
</dbReference>
<dbReference type="HOGENOM" id="CLU_1009035_0_0_1"/>
<dbReference type="eggNOG" id="ENOG502RGUV">
    <property type="taxonomic scope" value="Eukaryota"/>
</dbReference>
<dbReference type="InParanoid" id="F9XRS5"/>
<dbReference type="AlphaFoldDB" id="F9XRS5"/>
<dbReference type="EMBL" id="CM001214">
    <property type="protein sequence ID" value="EGP82046.1"/>
    <property type="molecule type" value="Genomic_DNA"/>
</dbReference>
<evidence type="ECO:0000313" key="1">
    <source>
        <dbReference type="EMBL" id="EGP82046.1"/>
    </source>
</evidence>
<dbReference type="Gene3D" id="2.60.120.650">
    <property type="entry name" value="Cupin"/>
    <property type="match status" value="1"/>
</dbReference>
<dbReference type="STRING" id="336722.F9XRS5"/>
<proteinExistence type="predicted"/>
<dbReference type="GeneID" id="13399236"/>
<sequence>MNVQTFAKRLECDIDTQEERYNALNLASFTHADKPTFTKKPRFQFLSALSKRAKKIGPGKEQTEGSRGGSDVDRCETFNILAEPTSTSFAHVDVLGGTYVRCLFGVKLWMIVPEKDMSEDDRASHGRKGDEWLPEGKARLILLRKGDVLFMPPGLRQVHAVFTPETCLMEGGMLWDQRSILATLKSLLWVYNNPAATNEDLPRQLRVMLEALQKWMTEEPDLFPDHVEIRETIQSFEELGCGCHGQCRASCPCKGNCTIWRHTRNTTRKCVPGSGN</sequence>
<dbReference type="Proteomes" id="UP000008062">
    <property type="component" value="Chromosome 19"/>
</dbReference>
<dbReference type="SUPFAM" id="SSF51197">
    <property type="entry name" value="Clavaminate synthase-like"/>
    <property type="match status" value="1"/>
</dbReference>
<accession>F9XRS5</accession>
<name>F9XRS5_ZYMTI</name>
<gene>
    <name evidence="1" type="ORF">MYCGRDRAFT_97921</name>
</gene>
<evidence type="ECO:0000313" key="2">
    <source>
        <dbReference type="Proteomes" id="UP000008062"/>
    </source>
</evidence>
<dbReference type="OrthoDB" id="3650322at2759"/>
<keyword evidence="2" id="KW-1185">Reference proteome</keyword>
<dbReference type="KEGG" id="ztr:MYCGRDRAFT_97921"/>
<evidence type="ECO:0008006" key="3">
    <source>
        <dbReference type="Google" id="ProtNLM"/>
    </source>
</evidence>
<reference evidence="1 2" key="1">
    <citation type="journal article" date="2011" name="PLoS Genet.">
        <title>Finished genome of the fungal wheat pathogen Mycosphaerella graminicola reveals dispensome structure, chromosome plasticity, and stealth pathogenesis.</title>
        <authorList>
            <person name="Goodwin S.B."/>
            <person name="Ben M'barek S."/>
            <person name="Dhillon B."/>
            <person name="Wittenberg A.H.J."/>
            <person name="Crane C.F."/>
            <person name="Hane J.K."/>
            <person name="Foster A.J."/>
            <person name="Van der Lee T.A.J."/>
            <person name="Grimwood J."/>
            <person name="Aerts A."/>
            <person name="Antoniw J."/>
            <person name="Bailey A."/>
            <person name="Bluhm B."/>
            <person name="Bowler J."/>
            <person name="Bristow J."/>
            <person name="van der Burgt A."/>
            <person name="Canto-Canche B."/>
            <person name="Churchill A.C.L."/>
            <person name="Conde-Ferraez L."/>
            <person name="Cools H.J."/>
            <person name="Coutinho P.M."/>
            <person name="Csukai M."/>
            <person name="Dehal P."/>
            <person name="De Wit P."/>
            <person name="Donzelli B."/>
            <person name="van de Geest H.C."/>
            <person name="van Ham R.C.H.J."/>
            <person name="Hammond-Kosack K.E."/>
            <person name="Henrissat B."/>
            <person name="Kilian A."/>
            <person name="Kobayashi A.K."/>
            <person name="Koopmann E."/>
            <person name="Kourmpetis Y."/>
            <person name="Kuzniar A."/>
            <person name="Lindquist E."/>
            <person name="Lombard V."/>
            <person name="Maliepaard C."/>
            <person name="Martins N."/>
            <person name="Mehrabi R."/>
            <person name="Nap J.P.H."/>
            <person name="Ponomarenko A."/>
            <person name="Rudd J.J."/>
            <person name="Salamov A."/>
            <person name="Schmutz J."/>
            <person name="Schouten H.J."/>
            <person name="Shapiro H."/>
            <person name="Stergiopoulos I."/>
            <person name="Torriani S.F.F."/>
            <person name="Tu H."/>
            <person name="de Vries R.P."/>
            <person name="Waalwijk C."/>
            <person name="Ware S.B."/>
            <person name="Wiebenga A."/>
            <person name="Zwiers L.-H."/>
            <person name="Oliver R.P."/>
            <person name="Grigoriev I.V."/>
            <person name="Kema G.H.J."/>
        </authorList>
    </citation>
    <scope>NUCLEOTIDE SEQUENCE [LARGE SCALE GENOMIC DNA]</scope>
    <source>
        <strain evidence="2">CBS 115943 / IPO323</strain>
    </source>
</reference>